<gene>
    <name evidence="3" type="ORF">GPUH_LOCUS16862</name>
</gene>
<feature type="compositionally biased region" description="Acidic residues" evidence="1">
    <location>
        <begin position="104"/>
        <end position="136"/>
    </location>
</feature>
<reference evidence="5" key="1">
    <citation type="submission" date="2016-06" db="UniProtKB">
        <authorList>
            <consortium name="WormBaseParasite"/>
        </authorList>
    </citation>
    <scope>IDENTIFICATION</scope>
</reference>
<dbReference type="WBParaSite" id="GPUH_0001688401-mRNA-1">
    <property type="protein sequence ID" value="GPUH_0001688401-mRNA-1"/>
    <property type="gene ID" value="GPUH_0001688401"/>
</dbReference>
<dbReference type="GO" id="GO:0006355">
    <property type="term" value="P:regulation of DNA-templated transcription"/>
    <property type="evidence" value="ECO:0007669"/>
    <property type="project" value="TreeGrafter"/>
</dbReference>
<dbReference type="InterPro" id="IPR027353">
    <property type="entry name" value="NET_dom"/>
</dbReference>
<dbReference type="GO" id="GO:0005634">
    <property type="term" value="C:nucleus"/>
    <property type="evidence" value="ECO:0007669"/>
    <property type="project" value="TreeGrafter"/>
</dbReference>
<feature type="domain" description="NET" evidence="2">
    <location>
        <begin position="20"/>
        <end position="101"/>
    </location>
</feature>
<dbReference type="Pfam" id="PF17035">
    <property type="entry name" value="BET"/>
    <property type="match status" value="1"/>
</dbReference>
<dbReference type="EMBL" id="UYRT01084328">
    <property type="protein sequence ID" value="VDN28697.1"/>
    <property type="molecule type" value="Genomic_DNA"/>
</dbReference>
<dbReference type="Proteomes" id="UP000271098">
    <property type="component" value="Unassembled WGS sequence"/>
</dbReference>
<dbReference type="GO" id="GO:0000785">
    <property type="term" value="C:chromatin"/>
    <property type="evidence" value="ECO:0007669"/>
    <property type="project" value="TreeGrafter"/>
</dbReference>
<evidence type="ECO:0000313" key="5">
    <source>
        <dbReference type="WBParaSite" id="GPUH_0001688401-mRNA-1"/>
    </source>
</evidence>
<dbReference type="PROSITE" id="PS51525">
    <property type="entry name" value="NET"/>
    <property type="match status" value="1"/>
</dbReference>
<dbReference type="OrthoDB" id="21449at2759"/>
<dbReference type="InterPro" id="IPR038336">
    <property type="entry name" value="NET_sf"/>
</dbReference>
<proteinExistence type="predicted"/>
<dbReference type="InterPro" id="IPR050935">
    <property type="entry name" value="Bromo_chromatin_reader"/>
</dbReference>
<evidence type="ECO:0000313" key="3">
    <source>
        <dbReference type="EMBL" id="VDN28697.1"/>
    </source>
</evidence>
<feature type="region of interest" description="Disordered" evidence="1">
    <location>
        <begin position="94"/>
        <end position="148"/>
    </location>
</feature>
<dbReference type="PANTHER" id="PTHR22880:SF225">
    <property type="entry name" value="BROMODOMAIN-CONTAINING PROTEIN BET-1-RELATED"/>
    <property type="match status" value="1"/>
</dbReference>
<dbReference type="Gene3D" id="1.20.1270.220">
    <property type="match status" value="1"/>
</dbReference>
<reference evidence="3 4" key="2">
    <citation type="submission" date="2018-11" db="EMBL/GenBank/DDBJ databases">
        <authorList>
            <consortium name="Pathogen Informatics"/>
        </authorList>
    </citation>
    <scope>NUCLEOTIDE SEQUENCE [LARGE SCALE GENOMIC DNA]</scope>
</reference>
<keyword evidence="4" id="KW-1185">Reference proteome</keyword>
<evidence type="ECO:0000313" key="4">
    <source>
        <dbReference type="Proteomes" id="UP000271098"/>
    </source>
</evidence>
<dbReference type="GO" id="GO:0006338">
    <property type="term" value="P:chromatin remodeling"/>
    <property type="evidence" value="ECO:0007669"/>
    <property type="project" value="TreeGrafter"/>
</dbReference>
<sequence length="148" mass="16050">MTGESPGPEWTMASGACRDNAEEEQGSKPMSRSAMLELVREIHKLPEDELGAVVQIVQSGEQLPQSSADKVEIHMESLKPTTLHALKAFVASCRKKGAQTPGTGDDEDMEDDESGSELDETSDSEPSFFDEEDDLMSDSSAFDLPDIV</sequence>
<dbReference type="AlphaFoldDB" id="A0A183E7C1"/>
<evidence type="ECO:0000259" key="2">
    <source>
        <dbReference type="PROSITE" id="PS51525"/>
    </source>
</evidence>
<evidence type="ECO:0000256" key="1">
    <source>
        <dbReference type="SAM" id="MobiDB-lite"/>
    </source>
</evidence>
<feature type="region of interest" description="Disordered" evidence="1">
    <location>
        <begin position="1"/>
        <end position="32"/>
    </location>
</feature>
<dbReference type="PANTHER" id="PTHR22880">
    <property type="entry name" value="FALZ-RELATED BROMODOMAIN-CONTAINING PROTEINS"/>
    <property type="match status" value="1"/>
</dbReference>
<organism evidence="5">
    <name type="scientific">Gongylonema pulchrum</name>
    <dbReference type="NCBI Taxonomy" id="637853"/>
    <lineage>
        <taxon>Eukaryota</taxon>
        <taxon>Metazoa</taxon>
        <taxon>Ecdysozoa</taxon>
        <taxon>Nematoda</taxon>
        <taxon>Chromadorea</taxon>
        <taxon>Rhabditida</taxon>
        <taxon>Spirurina</taxon>
        <taxon>Spiruromorpha</taxon>
        <taxon>Spiruroidea</taxon>
        <taxon>Gongylonematidae</taxon>
        <taxon>Gongylonema</taxon>
    </lineage>
</organism>
<accession>A0A183E7C1</accession>
<name>A0A183E7C1_9BILA</name>
<protein>
    <submittedName>
        <fullName evidence="5">NET domain-containing protein</fullName>
    </submittedName>
</protein>